<organism evidence="1 2">
    <name type="scientific">Acetivibrio clariflavus (strain DSM 19732 / NBRC 101661 / EBR45)</name>
    <name type="common">Clostridium clariflavum</name>
    <dbReference type="NCBI Taxonomy" id="720554"/>
    <lineage>
        <taxon>Bacteria</taxon>
        <taxon>Bacillati</taxon>
        <taxon>Bacillota</taxon>
        <taxon>Clostridia</taxon>
        <taxon>Eubacteriales</taxon>
        <taxon>Oscillospiraceae</taxon>
        <taxon>Acetivibrio</taxon>
    </lineage>
</organism>
<dbReference type="GO" id="GO:0000271">
    <property type="term" value="P:polysaccharide biosynthetic process"/>
    <property type="evidence" value="ECO:0007669"/>
    <property type="project" value="InterPro"/>
</dbReference>
<reference evidence="1 2" key="2">
    <citation type="journal article" date="2012" name="Stand. Genomic Sci.">
        <title>Complete Genome Sequence of Clostridium clariflavum DSM 19732.</title>
        <authorList>
            <person name="Izquierdo J.A."/>
            <person name="Goodwin L."/>
            <person name="Davenport K.W."/>
            <person name="Teshima H."/>
            <person name="Bruce D."/>
            <person name="Detter C."/>
            <person name="Tapia R."/>
            <person name="Han S."/>
            <person name="Land M."/>
            <person name="Hauser L."/>
            <person name="Jeffries C.D."/>
            <person name="Han J."/>
            <person name="Pitluck S."/>
            <person name="Nolan M."/>
            <person name="Chen A."/>
            <person name="Huntemann M."/>
            <person name="Mavromatis K."/>
            <person name="Mikhailova N."/>
            <person name="Liolios K."/>
            <person name="Woyke T."/>
            <person name="Lynd L.R."/>
        </authorList>
    </citation>
    <scope>NUCLEOTIDE SEQUENCE [LARGE SCALE GENOMIC DNA]</scope>
    <source>
        <strain evidence="2">DSM 19732 / NBRC 101661 / EBR45</strain>
    </source>
</reference>
<keyword evidence="2" id="KW-1185">Reference proteome</keyword>
<evidence type="ECO:0000313" key="2">
    <source>
        <dbReference type="Proteomes" id="UP000005435"/>
    </source>
</evidence>
<evidence type="ECO:0000313" key="1">
    <source>
        <dbReference type="EMBL" id="AEV70616.1"/>
    </source>
</evidence>
<dbReference type="OrthoDB" id="49588at2"/>
<dbReference type="HOGENOM" id="CLU_625126_0_0_9"/>
<dbReference type="eggNOG" id="COG1887">
    <property type="taxonomic scope" value="Bacteria"/>
</dbReference>
<dbReference type="KEGG" id="ccl:Clocl_4187"/>
<dbReference type="SUPFAM" id="SSF53756">
    <property type="entry name" value="UDP-Glycosyltransferase/glycogen phosphorylase"/>
    <property type="match status" value="1"/>
</dbReference>
<dbReference type="RefSeq" id="WP_014257111.1">
    <property type="nucleotide sequence ID" value="NC_016627.1"/>
</dbReference>
<dbReference type="AlphaFoldDB" id="G8LUG8"/>
<dbReference type="InterPro" id="IPR007833">
    <property type="entry name" value="Capsule_polysaccharide_synth"/>
</dbReference>
<proteinExistence type="predicted"/>
<dbReference type="Pfam" id="PF05159">
    <property type="entry name" value="Capsule_synth"/>
    <property type="match status" value="1"/>
</dbReference>
<dbReference type="Proteomes" id="UP000005435">
    <property type="component" value="Chromosome"/>
</dbReference>
<protein>
    <submittedName>
        <fullName evidence="1">Capsule polysaccharide biosynthesis protein</fullName>
    </submittedName>
</protein>
<sequence length="458" mass="54524">MNIVEYTKVFHHMEMEAKLFELKTSDNIYFWDIVRYDVFFFIYRSIQGEKDADVSNIKSRNFLLKVLGGLFFLINDLRYLIRNSGKRKYLVYRSSRNYINGEEVDIISNDYMKLIGDDCFVIESFNKHKDGISFNNLALSIYRKIYYTLSKSKDRYNIDSIVKDTFGVDVHLDKFIKVKIAYFRAERNYYRWLFKKLRPQAIFFVLNGIQKAIVYVGKEMNIPVIEFQHGLINYCHPAYSYPDGIEKYKNNEFIVPDDFFVFSEYWIKNVNYPVKRVYPMGNSHYYTFLPPVNGDRDEITFISADIYQKKIEVYLDYFLKHRPEAKINLKLHPNQKNEVQAIRQKYSAYKNVNVYYNEVTVNELFARSKEVILLASTCGYEAIQHGCNLGIIRDEMSYCIQDLFSHPNTRLLDTPEDILDINMNKPITTIFFENFKVDEFQRYMLELEKNTKRENLGA</sequence>
<dbReference type="GO" id="GO:0015774">
    <property type="term" value="P:polysaccharide transport"/>
    <property type="evidence" value="ECO:0007669"/>
    <property type="project" value="InterPro"/>
</dbReference>
<dbReference type="EMBL" id="CP003065">
    <property type="protein sequence ID" value="AEV70616.1"/>
    <property type="molecule type" value="Genomic_DNA"/>
</dbReference>
<name>G8LUG8_ACECE</name>
<accession>G8LUG8</accession>
<reference evidence="2" key="1">
    <citation type="submission" date="2011-12" db="EMBL/GenBank/DDBJ databases">
        <title>Complete sequence of Clostridium clariflavum DSM 19732.</title>
        <authorList>
            <consortium name="US DOE Joint Genome Institute"/>
            <person name="Lucas S."/>
            <person name="Han J."/>
            <person name="Lapidus A."/>
            <person name="Cheng J.-F."/>
            <person name="Goodwin L."/>
            <person name="Pitluck S."/>
            <person name="Peters L."/>
            <person name="Teshima H."/>
            <person name="Detter J.C."/>
            <person name="Han C."/>
            <person name="Tapia R."/>
            <person name="Land M."/>
            <person name="Hauser L."/>
            <person name="Kyrpides N."/>
            <person name="Ivanova N."/>
            <person name="Pagani I."/>
            <person name="Kitzmiller T."/>
            <person name="Lynd L."/>
            <person name="Izquierdo J."/>
            <person name="Woyke T."/>
        </authorList>
    </citation>
    <scope>NUCLEOTIDE SEQUENCE [LARGE SCALE GENOMIC DNA]</scope>
    <source>
        <strain evidence="2">DSM 19732 / NBRC 101661 / EBR45</strain>
    </source>
</reference>
<gene>
    <name evidence="1" type="ordered locus">Clocl_4187</name>
</gene>
<dbReference type="STRING" id="720554.Clocl_4187"/>